<feature type="region of interest" description="Disordered" evidence="7">
    <location>
        <begin position="343"/>
        <end position="371"/>
    </location>
</feature>
<evidence type="ECO:0000259" key="8">
    <source>
        <dbReference type="PROSITE" id="PS50950"/>
    </source>
</evidence>
<dbReference type="GO" id="GO:0003677">
    <property type="term" value="F:DNA binding"/>
    <property type="evidence" value="ECO:0007669"/>
    <property type="project" value="UniProtKB-UniRule"/>
</dbReference>
<accession>A0A9Q1FW63</accession>
<dbReference type="AlphaFoldDB" id="A0A9Q1FW63"/>
<dbReference type="SMART" id="SM00692">
    <property type="entry name" value="DM3"/>
    <property type="match status" value="1"/>
</dbReference>
<dbReference type="EMBL" id="JAINUF010000003">
    <property type="protein sequence ID" value="KAJ8368712.1"/>
    <property type="molecule type" value="Genomic_DNA"/>
</dbReference>
<gene>
    <name evidence="9" type="ORF">SKAU_G00087400</name>
</gene>
<evidence type="ECO:0000256" key="7">
    <source>
        <dbReference type="SAM" id="MobiDB-lite"/>
    </source>
</evidence>
<proteinExistence type="predicted"/>
<evidence type="ECO:0000256" key="3">
    <source>
        <dbReference type="ARBA" id="ARBA00022833"/>
    </source>
</evidence>
<dbReference type="PANTHER" id="PTHR46927:SF2">
    <property type="entry name" value="THAP DOMAIN-CONTAINING PROTEIN 8"/>
    <property type="match status" value="1"/>
</dbReference>
<evidence type="ECO:0000313" key="10">
    <source>
        <dbReference type="Proteomes" id="UP001152622"/>
    </source>
</evidence>
<feature type="region of interest" description="Disordered" evidence="7">
    <location>
        <begin position="87"/>
        <end position="116"/>
    </location>
</feature>
<feature type="compositionally biased region" description="Basic and acidic residues" evidence="7">
    <location>
        <begin position="87"/>
        <end position="100"/>
    </location>
</feature>
<evidence type="ECO:0000256" key="1">
    <source>
        <dbReference type="ARBA" id="ARBA00022723"/>
    </source>
</evidence>
<dbReference type="SUPFAM" id="SSF57716">
    <property type="entry name" value="Glucocorticoid receptor-like (DNA-binding domain)"/>
    <property type="match status" value="1"/>
</dbReference>
<feature type="coiled-coil region" evidence="6">
    <location>
        <begin position="377"/>
        <end position="404"/>
    </location>
</feature>
<dbReference type="Proteomes" id="UP001152622">
    <property type="component" value="Chromosome 3"/>
</dbReference>
<feature type="domain" description="THAP-type" evidence="8">
    <location>
        <begin position="1"/>
        <end position="81"/>
    </location>
</feature>
<dbReference type="PANTHER" id="PTHR46927">
    <property type="entry name" value="AGAP005574-PA"/>
    <property type="match status" value="1"/>
</dbReference>
<dbReference type="Pfam" id="PF05485">
    <property type="entry name" value="THAP"/>
    <property type="match status" value="1"/>
</dbReference>
<sequence>MPKYCSAPNCKNDAKTSDRKSFYKLPLNDPVRLKQWLINMGREDWTPSRHQHLCHEHFKPACFTLRWGIRYLANNAVPTIFQLSETAEKRKGGDRSERNPKRQRSYSRKPDLTLPAVGMPPIDPMCQDREANPVQLYAITLDSSQPAHPMLLDPSSAGHTLGSVQTAVPLPGVGGHVVSVDELPVTLFQTVEDLGEAGEGEQHIEVVVKSEGTAVDEEEEEQQKAAERMRSAADLVESHGVAVNEGVLHAAPAPSSLTIENVALEMVEPSAAPDDRGVQIIAYFETIPNVLPVGSAVQPGPTPDTVLSSALSSKPIVSTLPIISKHLPPSPGSLVLTLERLESAERDGEREGVEEDGMEQQGKQLEEHRYHKNSLSKEQLEAIVIELQKKVKVLQQRHRRHLDKLLGLESTVSQLRHSNLVNEERLQLLEKAYIQTSAAVSDAGETVAIICEEENTAYLYALPKCEVDVEVD</sequence>
<evidence type="ECO:0000256" key="5">
    <source>
        <dbReference type="PROSITE-ProRule" id="PRU00309"/>
    </source>
</evidence>
<keyword evidence="6" id="KW-0175">Coiled coil</keyword>
<keyword evidence="10" id="KW-1185">Reference proteome</keyword>
<keyword evidence="2 5" id="KW-0863">Zinc-finger</keyword>
<keyword evidence="1" id="KW-0479">Metal-binding</keyword>
<dbReference type="InterPro" id="IPR052224">
    <property type="entry name" value="THAP_domain_protein"/>
</dbReference>
<organism evidence="9 10">
    <name type="scientific">Synaphobranchus kaupii</name>
    <name type="common">Kaup's arrowtooth eel</name>
    <dbReference type="NCBI Taxonomy" id="118154"/>
    <lineage>
        <taxon>Eukaryota</taxon>
        <taxon>Metazoa</taxon>
        <taxon>Chordata</taxon>
        <taxon>Craniata</taxon>
        <taxon>Vertebrata</taxon>
        <taxon>Euteleostomi</taxon>
        <taxon>Actinopterygii</taxon>
        <taxon>Neopterygii</taxon>
        <taxon>Teleostei</taxon>
        <taxon>Anguilliformes</taxon>
        <taxon>Synaphobranchidae</taxon>
        <taxon>Synaphobranchus</taxon>
    </lineage>
</organism>
<dbReference type="InterPro" id="IPR006612">
    <property type="entry name" value="THAP_Znf"/>
</dbReference>
<name>A0A9Q1FW63_SYNKA</name>
<dbReference type="SMART" id="SM00980">
    <property type="entry name" value="THAP"/>
    <property type="match status" value="1"/>
</dbReference>
<dbReference type="OrthoDB" id="5982876at2759"/>
<protein>
    <recommendedName>
        <fullName evidence="8">THAP-type domain-containing protein</fullName>
    </recommendedName>
</protein>
<evidence type="ECO:0000256" key="4">
    <source>
        <dbReference type="ARBA" id="ARBA00023125"/>
    </source>
</evidence>
<dbReference type="PROSITE" id="PS50950">
    <property type="entry name" value="ZF_THAP"/>
    <property type="match status" value="1"/>
</dbReference>
<reference evidence="9" key="1">
    <citation type="journal article" date="2023" name="Science">
        <title>Genome structures resolve the early diversification of teleost fishes.</title>
        <authorList>
            <person name="Parey E."/>
            <person name="Louis A."/>
            <person name="Montfort J."/>
            <person name="Bouchez O."/>
            <person name="Roques C."/>
            <person name="Iampietro C."/>
            <person name="Lluch J."/>
            <person name="Castinel A."/>
            <person name="Donnadieu C."/>
            <person name="Desvignes T."/>
            <person name="Floi Bucao C."/>
            <person name="Jouanno E."/>
            <person name="Wen M."/>
            <person name="Mejri S."/>
            <person name="Dirks R."/>
            <person name="Jansen H."/>
            <person name="Henkel C."/>
            <person name="Chen W.J."/>
            <person name="Zahm M."/>
            <person name="Cabau C."/>
            <person name="Klopp C."/>
            <person name="Thompson A.W."/>
            <person name="Robinson-Rechavi M."/>
            <person name="Braasch I."/>
            <person name="Lecointre G."/>
            <person name="Bobe J."/>
            <person name="Postlethwait J.H."/>
            <person name="Berthelot C."/>
            <person name="Roest Crollius H."/>
            <person name="Guiguen Y."/>
        </authorList>
    </citation>
    <scope>NUCLEOTIDE SEQUENCE</scope>
    <source>
        <strain evidence="9">WJC10195</strain>
    </source>
</reference>
<comment type="caution">
    <text evidence="9">The sequence shown here is derived from an EMBL/GenBank/DDBJ whole genome shotgun (WGS) entry which is preliminary data.</text>
</comment>
<keyword evidence="3" id="KW-0862">Zinc</keyword>
<dbReference type="GO" id="GO:0008270">
    <property type="term" value="F:zinc ion binding"/>
    <property type="evidence" value="ECO:0007669"/>
    <property type="project" value="UniProtKB-KW"/>
</dbReference>
<evidence type="ECO:0000313" key="9">
    <source>
        <dbReference type="EMBL" id="KAJ8368712.1"/>
    </source>
</evidence>
<keyword evidence="4 5" id="KW-0238">DNA-binding</keyword>
<evidence type="ECO:0000256" key="6">
    <source>
        <dbReference type="SAM" id="Coils"/>
    </source>
</evidence>
<evidence type="ECO:0000256" key="2">
    <source>
        <dbReference type="ARBA" id="ARBA00022771"/>
    </source>
</evidence>